<keyword evidence="3 6" id="KW-0143">Chaperone</keyword>
<dbReference type="PANTHER" id="PTHR35299:SF6">
    <property type="entry name" value="RUBISCO ACCUMULATION FACTOR 1"/>
    <property type="match status" value="1"/>
</dbReference>
<organism evidence="10">
    <name type="scientific">Woronichinia naegeliana WA131</name>
    <dbReference type="NCBI Taxonomy" id="2824559"/>
    <lineage>
        <taxon>Bacteria</taxon>
        <taxon>Bacillati</taxon>
        <taxon>Cyanobacteriota</taxon>
        <taxon>Cyanophyceae</taxon>
        <taxon>Synechococcales</taxon>
        <taxon>Coelosphaeriaceae</taxon>
        <taxon>Woronichinia</taxon>
    </lineage>
</organism>
<dbReference type="GO" id="GO:0110102">
    <property type="term" value="P:ribulose bisphosphate carboxylase complex assembly"/>
    <property type="evidence" value="ECO:0007669"/>
    <property type="project" value="UniProtKB-UniRule"/>
</dbReference>
<dbReference type="InterPro" id="IPR046382">
    <property type="entry name" value="Raf1_cyn"/>
</dbReference>
<evidence type="ECO:0000259" key="7">
    <source>
        <dbReference type="Pfam" id="PF18087"/>
    </source>
</evidence>
<dbReference type="Pfam" id="PF18578">
    <property type="entry name" value="Raf1_N"/>
    <property type="match status" value="1"/>
</dbReference>
<comment type="similarity">
    <text evidence="6">Belongs to the RAF family.</text>
</comment>
<dbReference type="AlphaFoldDB" id="A0A977KVF1"/>
<dbReference type="Pfam" id="PF18579">
    <property type="entry name" value="Raf1_HTH"/>
    <property type="match status" value="1"/>
</dbReference>
<evidence type="ECO:0000313" key="10">
    <source>
        <dbReference type="EMBL" id="UXE60622.1"/>
    </source>
</evidence>
<sequence length="362" mass="40048">MNDNLPSNPSQLSEETTTELLRFLLHKEGTWVDWGKACQQLQKAGFSPQTIFEQTGFQTVQQNLIIVAAQVYESLVREAVEETILNYYLGPKSDVLYELRILNQVQRATAAITAQAQKLDAESAKELARAVQDFSHFSQLPSGFTNHPGDALAYQCWKLAKQNKDLAARTRLIAKGLKFAHSATARAAIEQLLSDITVSSAKKAPLVPLYRLEQEEQVSRLVPVAGSLPLSREQIAAIPPLAIAEPFGVAQYDGSGALVPLPGWQIVLKAVDPLAFFCQGSQVSETLTSKNETMLVVIDRAATTWDENSYFLISDDDSDHSVAIQWFESSPTVALLGQVIVVLRPKRILDENNLLEPWQMDD</sequence>
<comment type="domain">
    <text evidence="6">Has 3 domains, the N-terminal alpha-helical domain, an extended flexible linker and the C-terminal beta-sheet domain. The 2 C-terminal beta-sheet domains are swapped and pack against each other to form the dimer interface.</text>
</comment>
<evidence type="ECO:0000256" key="3">
    <source>
        <dbReference type="ARBA" id="ARBA00023186"/>
    </source>
</evidence>
<evidence type="ECO:0000256" key="2">
    <source>
        <dbReference type="ARBA" id="ARBA00022531"/>
    </source>
</evidence>
<dbReference type="KEGG" id="wna:KA717_34755"/>
<keyword evidence="2 6" id="KW-0602">Photosynthesis</keyword>
<dbReference type="Pfam" id="PF18087">
    <property type="entry name" value="RuBisCo_chap_C"/>
    <property type="match status" value="1"/>
</dbReference>
<dbReference type="InterPro" id="IPR040858">
    <property type="entry name" value="Raf1_C"/>
</dbReference>
<feature type="domain" description="Rubisco accumulation factor 1 C-terminal" evidence="7">
    <location>
        <begin position="207"/>
        <end position="347"/>
    </location>
</feature>
<keyword evidence="4 6" id="KW-0120">Carbon dioxide fixation</keyword>
<dbReference type="HAMAP" id="MF_00856">
    <property type="entry name" value="Raf1"/>
    <property type="match status" value="1"/>
</dbReference>
<dbReference type="InterPro" id="IPR037494">
    <property type="entry name" value="RAF1"/>
</dbReference>
<evidence type="ECO:0000256" key="1">
    <source>
        <dbReference type="ARBA" id="ARBA00022490"/>
    </source>
</evidence>
<dbReference type="InterPro" id="IPR040781">
    <property type="entry name" value="Raf1_HTH"/>
</dbReference>
<feature type="domain" description="Rubisco accumulation factor 1 helix turn helix" evidence="9">
    <location>
        <begin position="17"/>
        <end position="76"/>
    </location>
</feature>
<feature type="region of interest" description="N-terminal alpha-helix" evidence="6">
    <location>
        <begin position="14"/>
        <end position="195"/>
    </location>
</feature>
<comment type="subunit">
    <text evidence="6">Homodimer. Forms an RbcL(8)-Raf1(8) complex. Forms complexes of many stoichiometries with RbcL with and without RbcS. RbcX and Raf1 can bind simultaneously to RbcL.</text>
</comment>
<dbReference type="PANTHER" id="PTHR35299">
    <property type="entry name" value="RUBISCO ACCUMULATION FACTOR 1"/>
    <property type="match status" value="1"/>
</dbReference>
<reference evidence="10" key="1">
    <citation type="submission" date="2021-04" db="EMBL/GenBank/DDBJ databases">
        <title>Genome sequence of Woronichinia naegeliana from Washington state freshwater lake bloom.</title>
        <authorList>
            <person name="Dreher T.W."/>
        </authorList>
    </citation>
    <scope>NUCLEOTIDE SEQUENCE</scope>
    <source>
        <strain evidence="10">WA131</strain>
    </source>
</reference>
<comment type="function">
    <text evidence="6">A major RuBisCO chaperone. Acts after GroEL-GroES chaperonin to fold and/or assemble the large subunit of RuBisCO (ccbL, rbcL). Cooperates with RbcX in RbcL folding, plays the major role in assembly of dimers into RbcL(8)-Raf1(8) intermediate complexes. RbcS replaces Raf1, leading to holoenzyme formation.</text>
</comment>
<accession>A0A977KVF1</accession>
<evidence type="ECO:0000259" key="8">
    <source>
        <dbReference type="Pfam" id="PF18578"/>
    </source>
</evidence>
<dbReference type="InterPro" id="IPR041358">
    <property type="entry name" value="Raf1_N"/>
</dbReference>
<keyword evidence="1 6" id="KW-0963">Cytoplasm</keyword>
<evidence type="ECO:0000256" key="6">
    <source>
        <dbReference type="HAMAP-Rule" id="MF_00856"/>
    </source>
</evidence>
<dbReference type="GO" id="GO:0015979">
    <property type="term" value="P:photosynthesis"/>
    <property type="evidence" value="ECO:0007669"/>
    <property type="project" value="UniProtKB-KW"/>
</dbReference>
<dbReference type="EMBL" id="CP073041">
    <property type="protein sequence ID" value="UXE60622.1"/>
    <property type="molecule type" value="Genomic_DNA"/>
</dbReference>
<comment type="caution">
    <text evidence="6">Lacks conserved residue(s) required for the propagation of feature annotation.</text>
</comment>
<proteinExistence type="inferred from homology"/>
<feature type="domain" description="Rubisco accumulation factor 1 alpha-helical" evidence="8">
    <location>
        <begin position="90"/>
        <end position="193"/>
    </location>
</feature>
<evidence type="ECO:0000259" key="9">
    <source>
        <dbReference type="Pfam" id="PF18579"/>
    </source>
</evidence>
<protein>
    <recommendedName>
        <fullName evidence="5 6">RuBisCO accumulation factor 1</fullName>
    </recommendedName>
</protein>
<name>A0A977KVF1_9CYAN</name>
<comment type="subcellular location">
    <subcellularLocation>
        <location evidence="6">Cytoplasm</location>
    </subcellularLocation>
</comment>
<evidence type="ECO:0000256" key="4">
    <source>
        <dbReference type="ARBA" id="ARBA00023300"/>
    </source>
</evidence>
<gene>
    <name evidence="6" type="primary">raf1</name>
    <name evidence="10" type="ORF">KA717_34755</name>
</gene>
<dbReference type="GO" id="GO:0015977">
    <property type="term" value="P:carbon fixation"/>
    <property type="evidence" value="ECO:0007669"/>
    <property type="project" value="UniProtKB-UniRule"/>
</dbReference>
<dbReference type="GO" id="GO:0005737">
    <property type="term" value="C:cytoplasm"/>
    <property type="evidence" value="ECO:0007669"/>
    <property type="project" value="UniProtKB-SubCell"/>
</dbReference>
<evidence type="ECO:0000256" key="5">
    <source>
        <dbReference type="ARBA" id="ARBA00023859"/>
    </source>
</evidence>
<dbReference type="Proteomes" id="UP001065613">
    <property type="component" value="Chromosome"/>
</dbReference>